<sequence length="325" mass="35842">MEKNNSYKFKLGLFVIIGMTLFIVATYYIGNKQNMFGKTFNIQAIFNNANGLQIGCNVRYSGVSVGTVKGIEMYNDTTVKVDMIINNEFLKHIKKDAIASINSDGLVGNMIINISPGKNSMIAIEPGDVLISSNRLKTDDALNTLNVSNENVALLSADLLKITHQIISGKGLLGSITYDSLLVKDLKEILQYIKITGQKTGASMSSLNKLIHSLDNKDNIIGVLKDTSVANQVKAIINNLENSSLEIDSVVSNLNSTVSNFKDGNGVFDYLSNDTMLVQKIDSTMYNINEASILLNQNLEALKHNFLLRGFFKKQEKLKSKEQNK</sequence>
<evidence type="ECO:0000313" key="3">
    <source>
        <dbReference type="EMBL" id="MBK9716538.1"/>
    </source>
</evidence>
<evidence type="ECO:0000259" key="2">
    <source>
        <dbReference type="Pfam" id="PF02470"/>
    </source>
</evidence>
<keyword evidence="1" id="KW-1133">Transmembrane helix</keyword>
<keyword evidence="1" id="KW-0812">Transmembrane</keyword>
<organism evidence="3 4">
    <name type="scientific">Candidatus Defluviibacterium haderslevense</name>
    <dbReference type="NCBI Taxonomy" id="2981993"/>
    <lineage>
        <taxon>Bacteria</taxon>
        <taxon>Pseudomonadati</taxon>
        <taxon>Bacteroidota</taxon>
        <taxon>Saprospiria</taxon>
        <taxon>Saprospirales</taxon>
        <taxon>Saprospiraceae</taxon>
        <taxon>Candidatus Defluviibacterium</taxon>
    </lineage>
</organism>
<evidence type="ECO:0000256" key="1">
    <source>
        <dbReference type="SAM" id="Phobius"/>
    </source>
</evidence>
<dbReference type="AlphaFoldDB" id="A0A9D7S6F4"/>
<comment type="caution">
    <text evidence="3">The sequence shown here is derived from an EMBL/GenBank/DDBJ whole genome shotgun (WGS) entry which is preliminary data.</text>
</comment>
<reference evidence="3 4" key="1">
    <citation type="submission" date="2020-10" db="EMBL/GenBank/DDBJ databases">
        <title>Connecting structure to function with the recovery of over 1000 high-quality activated sludge metagenome-assembled genomes encoding full-length rRNA genes using long-read sequencing.</title>
        <authorList>
            <person name="Singleton C.M."/>
            <person name="Petriglieri F."/>
            <person name="Kristensen J.M."/>
            <person name="Kirkegaard R.H."/>
            <person name="Michaelsen T.Y."/>
            <person name="Andersen M.H."/>
            <person name="Karst S.M."/>
            <person name="Dueholm M.S."/>
            <person name="Nielsen P.H."/>
            <person name="Albertsen M."/>
        </authorList>
    </citation>
    <scope>NUCLEOTIDE SEQUENCE [LARGE SCALE GENOMIC DNA]</scope>
    <source>
        <strain evidence="3">Ribe_18-Q3-R11-54_BAT3C.373</strain>
    </source>
</reference>
<dbReference type="InterPro" id="IPR003399">
    <property type="entry name" value="Mce/MlaD"/>
</dbReference>
<dbReference type="InterPro" id="IPR052336">
    <property type="entry name" value="MlaD_Phospholipid_Transporter"/>
</dbReference>
<name>A0A9D7S6F4_9BACT</name>
<evidence type="ECO:0000313" key="4">
    <source>
        <dbReference type="Proteomes" id="UP000808349"/>
    </source>
</evidence>
<dbReference type="Proteomes" id="UP000808349">
    <property type="component" value="Unassembled WGS sequence"/>
</dbReference>
<feature type="transmembrane region" description="Helical" evidence="1">
    <location>
        <begin position="12"/>
        <end position="30"/>
    </location>
</feature>
<protein>
    <submittedName>
        <fullName evidence="3">MCE family protein</fullName>
    </submittedName>
</protein>
<gene>
    <name evidence="3" type="ORF">IPO85_03250</name>
</gene>
<dbReference type="PANTHER" id="PTHR33371:SF4">
    <property type="entry name" value="INTERMEMBRANE PHOSPHOLIPID TRANSPORT SYSTEM BINDING PROTEIN MLAD"/>
    <property type="match status" value="1"/>
</dbReference>
<proteinExistence type="predicted"/>
<dbReference type="EMBL" id="JADKFW010000004">
    <property type="protein sequence ID" value="MBK9716538.1"/>
    <property type="molecule type" value="Genomic_DNA"/>
</dbReference>
<feature type="domain" description="Mce/MlaD" evidence="2">
    <location>
        <begin position="41"/>
        <end position="117"/>
    </location>
</feature>
<accession>A0A9D7S6F4</accession>
<keyword evidence="1" id="KW-0472">Membrane</keyword>
<dbReference type="Pfam" id="PF02470">
    <property type="entry name" value="MlaD"/>
    <property type="match status" value="1"/>
</dbReference>
<dbReference type="PANTHER" id="PTHR33371">
    <property type="entry name" value="INTERMEMBRANE PHOSPHOLIPID TRANSPORT SYSTEM BINDING PROTEIN MLAD-RELATED"/>
    <property type="match status" value="1"/>
</dbReference>